<organism evidence="1 2">
    <name type="scientific">Streblomastix strix</name>
    <dbReference type="NCBI Taxonomy" id="222440"/>
    <lineage>
        <taxon>Eukaryota</taxon>
        <taxon>Metamonada</taxon>
        <taxon>Preaxostyla</taxon>
        <taxon>Oxymonadida</taxon>
        <taxon>Streblomastigidae</taxon>
        <taxon>Streblomastix</taxon>
    </lineage>
</organism>
<dbReference type="Proteomes" id="UP000324800">
    <property type="component" value="Unassembled WGS sequence"/>
</dbReference>
<protein>
    <submittedName>
        <fullName evidence="1">Uncharacterized protein</fullName>
    </submittedName>
</protein>
<accession>A0A5J4U5M7</accession>
<reference evidence="1 2" key="1">
    <citation type="submission" date="2019-03" db="EMBL/GenBank/DDBJ databases">
        <title>Single cell metagenomics reveals metabolic interactions within the superorganism composed of flagellate Streblomastix strix and complex community of Bacteroidetes bacteria on its surface.</title>
        <authorList>
            <person name="Treitli S.C."/>
            <person name="Kolisko M."/>
            <person name="Husnik F."/>
            <person name="Keeling P."/>
            <person name="Hampl V."/>
        </authorList>
    </citation>
    <scope>NUCLEOTIDE SEQUENCE [LARGE SCALE GENOMIC DNA]</scope>
    <source>
        <strain evidence="1">ST1C</strain>
    </source>
</reference>
<proteinExistence type="predicted"/>
<evidence type="ECO:0000313" key="2">
    <source>
        <dbReference type="Proteomes" id="UP000324800"/>
    </source>
</evidence>
<sequence length="35" mass="3946">QSEALLEEGFYDYFGFDNGHLVGLAFEFYAGILGR</sequence>
<feature type="non-terminal residue" evidence="1">
    <location>
        <position position="1"/>
    </location>
</feature>
<comment type="caution">
    <text evidence="1">The sequence shown here is derived from an EMBL/GenBank/DDBJ whole genome shotgun (WGS) entry which is preliminary data.</text>
</comment>
<gene>
    <name evidence="1" type="ORF">EZS28_038971</name>
</gene>
<dbReference type="AlphaFoldDB" id="A0A5J4U5M7"/>
<evidence type="ECO:0000313" key="1">
    <source>
        <dbReference type="EMBL" id="KAA6365500.1"/>
    </source>
</evidence>
<dbReference type="EMBL" id="SNRW01020391">
    <property type="protein sequence ID" value="KAA6365500.1"/>
    <property type="molecule type" value="Genomic_DNA"/>
</dbReference>
<name>A0A5J4U5M7_9EUKA</name>